<keyword evidence="12" id="KW-0496">Mitochondrion</keyword>
<keyword evidence="13" id="KW-0472">Membrane</keyword>
<comment type="function">
    <text evidence="19">Catalyzes the scrambling of phospholipids across the outer mitochondrial membrane; the mechanism is unrelated to channel activity and is capable of translocating both anionic and zwitterionic phospholipids.</text>
</comment>
<keyword evidence="10" id="KW-0406">Ion transport</keyword>
<evidence type="ECO:0000256" key="3">
    <source>
        <dbReference type="ARBA" id="ARBA00022448"/>
    </source>
</evidence>
<keyword evidence="9" id="KW-0520">NAD</keyword>
<evidence type="ECO:0000313" key="24">
    <source>
        <dbReference type="Proteomes" id="UP000269945"/>
    </source>
</evidence>
<evidence type="ECO:0000256" key="2">
    <source>
        <dbReference type="ARBA" id="ARBA00007780"/>
    </source>
</evidence>
<keyword evidence="11" id="KW-0626">Porin</keyword>
<dbReference type="PANTHER" id="PTHR11743:SF12">
    <property type="entry name" value="VOLTAGE-DEPENDENT ANION-SELECTIVE CHANNEL PROTEIN 2"/>
    <property type="match status" value="1"/>
</dbReference>
<dbReference type="InterPro" id="IPR001925">
    <property type="entry name" value="Porin_Euk"/>
</dbReference>
<evidence type="ECO:0000256" key="13">
    <source>
        <dbReference type="ARBA" id="ARBA00023136"/>
    </source>
</evidence>
<protein>
    <recommendedName>
        <fullName evidence="22">Non-selective voltage-gated ion channel VDAC2</fullName>
    </recommendedName>
</protein>
<keyword evidence="24" id="KW-1185">Reference proteome</keyword>
<evidence type="ECO:0000256" key="6">
    <source>
        <dbReference type="ARBA" id="ARBA00022741"/>
    </source>
</evidence>
<comment type="catalytic activity">
    <reaction evidence="14">
        <text>chloride(in) = chloride(out)</text>
        <dbReference type="Rhea" id="RHEA:29823"/>
        <dbReference type="ChEBI" id="CHEBI:17996"/>
    </reaction>
</comment>
<evidence type="ECO:0000256" key="7">
    <source>
        <dbReference type="ARBA" id="ARBA00022787"/>
    </source>
</evidence>
<dbReference type="GO" id="GO:0000166">
    <property type="term" value="F:nucleotide binding"/>
    <property type="evidence" value="ECO:0007669"/>
    <property type="project" value="UniProtKB-KW"/>
</dbReference>
<evidence type="ECO:0000256" key="20">
    <source>
        <dbReference type="ARBA" id="ARBA00049967"/>
    </source>
</evidence>
<keyword evidence="4" id="KW-1134">Transmembrane beta strand</keyword>
<proteinExistence type="inferred from homology"/>
<evidence type="ECO:0000256" key="14">
    <source>
        <dbReference type="ARBA" id="ARBA00024167"/>
    </source>
</evidence>
<evidence type="ECO:0000256" key="19">
    <source>
        <dbReference type="ARBA" id="ARBA00044941"/>
    </source>
</evidence>
<sequence>MRTGLLGTRRPFDSAKSKLTRNNSAMGFRTGDFQLHTNVNDGTEFGGSIYQNVCEDTDTLGNLAWTSGGNCTRFDVTAKYQLDPSASTSEKVNNSSLISVGSDSEAWVKCTLSALVAGKSIHAGGPKVGLVLWLEA</sequence>
<name>A0A9X9Q1E2_GULGU</name>
<comment type="subcellular location">
    <subcellularLocation>
        <location evidence="1">Mitochondrion outer membrane</location>
    </subcellularLocation>
</comment>
<dbReference type="AlphaFoldDB" id="A0A9X9Q1E2"/>
<accession>A0A9X9Q1E2</accession>
<dbReference type="Proteomes" id="UP000269945">
    <property type="component" value="Unassembled WGS sequence"/>
</dbReference>
<comment type="function">
    <text evidence="20">Non-selective voltage-gated ion channel that mediates the transport of anions and cations through the mitochondrion outer membrane and plasma membrane. The channel adopts an open conformation at zero mV and a closed conformation at both positive and negative potentials. There are two populations of channels; the main that functions in a lower open-state conductance with lower ion selectivity, that switch, in a voltage-dependent manner, from the open to a low-conducting 'closed' state and the other that has a normal ion selectivity in the typical high conductance, 'open' state. Binds various lipids, including the sphingolipid ceramide, the phospholipid phosphatidylcholine, and the sterols cholesterol and oxysterol. Binding of ceramide promotes the mitochondrial outer membrane permeabilization (MOMP) apoptotic pathway.</text>
</comment>
<dbReference type="EMBL" id="CYRY02018532">
    <property type="protein sequence ID" value="VCW96580.1"/>
    <property type="molecule type" value="Genomic_DNA"/>
</dbReference>
<evidence type="ECO:0000313" key="23">
    <source>
        <dbReference type="EMBL" id="VCW96580.1"/>
    </source>
</evidence>
<comment type="catalytic activity">
    <reaction evidence="17">
        <text>K(+)(in) = K(+)(out)</text>
        <dbReference type="Rhea" id="RHEA:29463"/>
        <dbReference type="ChEBI" id="CHEBI:29103"/>
    </reaction>
</comment>
<comment type="catalytic activity">
    <reaction evidence="18">
        <text>a 1,2-diacyl-sn-glycero-3-phospho-(1D-myo-inositol)(in) = a 1,2-diacyl-sn-glycero-3-phospho-(1D-myo-inositol)(out)</text>
        <dbReference type="Rhea" id="RHEA:38691"/>
        <dbReference type="ChEBI" id="CHEBI:57880"/>
    </reaction>
</comment>
<dbReference type="GO" id="GO:0008308">
    <property type="term" value="F:voltage-gated monoatomic anion channel activity"/>
    <property type="evidence" value="ECO:0007669"/>
    <property type="project" value="InterPro"/>
</dbReference>
<keyword evidence="7" id="KW-1000">Mitochondrion outer membrane</keyword>
<dbReference type="GO" id="GO:0046930">
    <property type="term" value="C:pore complex"/>
    <property type="evidence" value="ECO:0007669"/>
    <property type="project" value="UniProtKB-KW"/>
</dbReference>
<evidence type="ECO:0000256" key="5">
    <source>
        <dbReference type="ARBA" id="ARBA00022692"/>
    </source>
</evidence>
<comment type="similarity">
    <text evidence="2">Belongs to the eukaryotic mitochondrial porin family.</text>
</comment>
<dbReference type="PANTHER" id="PTHR11743">
    <property type="entry name" value="VOLTAGE-DEPENDENT ANION-SELECTIVE CHANNEL"/>
    <property type="match status" value="1"/>
</dbReference>
<evidence type="ECO:0000256" key="16">
    <source>
        <dbReference type="ARBA" id="ARBA00024631"/>
    </source>
</evidence>
<dbReference type="Gene3D" id="2.40.160.10">
    <property type="entry name" value="Porin"/>
    <property type="match status" value="1"/>
</dbReference>
<evidence type="ECO:0000256" key="17">
    <source>
        <dbReference type="ARBA" id="ARBA00034430"/>
    </source>
</evidence>
<gene>
    <name evidence="23" type="ORF">BN2614_LOCUS1</name>
</gene>
<comment type="subunit">
    <text evidence="21">Monomer, homodimer and higher order oligomers; formation of higher order structures is necessary for scramblase activity. Interacts with ARMC12 in a TBC1D21-dependent manner. Interacts with KLC3. Interacts with SPATA33. Interacts with PPP3CC in a SPATA33-dependent manner.</text>
</comment>
<evidence type="ECO:0000256" key="11">
    <source>
        <dbReference type="ARBA" id="ARBA00023114"/>
    </source>
</evidence>
<comment type="catalytic activity">
    <reaction evidence="16">
        <text>a 1,2-diacyl-sn-glycero-3-phosphocholine(in) = a 1,2-diacyl-sn-glycero-3-phosphocholine(out)</text>
        <dbReference type="Rhea" id="RHEA:38571"/>
        <dbReference type="ChEBI" id="CHEBI:57643"/>
    </reaction>
</comment>
<dbReference type="InterPro" id="IPR027246">
    <property type="entry name" value="Porin_Euk/Tom40"/>
</dbReference>
<organism evidence="23 24">
    <name type="scientific">Gulo gulo</name>
    <name type="common">Wolverine</name>
    <name type="synonym">Gluton</name>
    <dbReference type="NCBI Taxonomy" id="48420"/>
    <lineage>
        <taxon>Eukaryota</taxon>
        <taxon>Metazoa</taxon>
        <taxon>Chordata</taxon>
        <taxon>Craniata</taxon>
        <taxon>Vertebrata</taxon>
        <taxon>Euteleostomi</taxon>
        <taxon>Mammalia</taxon>
        <taxon>Eutheria</taxon>
        <taxon>Laurasiatheria</taxon>
        <taxon>Carnivora</taxon>
        <taxon>Caniformia</taxon>
        <taxon>Musteloidea</taxon>
        <taxon>Mustelidae</taxon>
        <taxon>Guloninae</taxon>
        <taxon>Gulo</taxon>
    </lineage>
</organism>
<keyword evidence="5" id="KW-0812">Transmembrane</keyword>
<keyword evidence="6" id="KW-0547">Nucleotide-binding</keyword>
<comment type="caution">
    <text evidence="23">The sequence shown here is derived from an EMBL/GenBank/DDBJ whole genome shotgun (WGS) entry which is preliminary data.</text>
</comment>
<evidence type="ECO:0000256" key="8">
    <source>
        <dbReference type="ARBA" id="ARBA00022990"/>
    </source>
</evidence>
<keyword evidence="8" id="KW-0007">Acetylation</keyword>
<evidence type="ECO:0000256" key="12">
    <source>
        <dbReference type="ARBA" id="ARBA00023128"/>
    </source>
</evidence>
<evidence type="ECO:0000256" key="9">
    <source>
        <dbReference type="ARBA" id="ARBA00023027"/>
    </source>
</evidence>
<dbReference type="Pfam" id="PF01459">
    <property type="entry name" value="Porin_3"/>
    <property type="match status" value="1"/>
</dbReference>
<dbReference type="GO" id="GO:0005741">
    <property type="term" value="C:mitochondrial outer membrane"/>
    <property type="evidence" value="ECO:0007669"/>
    <property type="project" value="UniProtKB-SubCell"/>
</dbReference>
<dbReference type="GO" id="GO:0015288">
    <property type="term" value="F:porin activity"/>
    <property type="evidence" value="ECO:0007669"/>
    <property type="project" value="UniProtKB-KW"/>
</dbReference>
<dbReference type="InterPro" id="IPR023614">
    <property type="entry name" value="Porin_dom_sf"/>
</dbReference>
<evidence type="ECO:0000256" key="15">
    <source>
        <dbReference type="ARBA" id="ARBA00024479"/>
    </source>
</evidence>
<evidence type="ECO:0000256" key="10">
    <source>
        <dbReference type="ARBA" id="ARBA00023065"/>
    </source>
</evidence>
<reference evidence="23 24" key="1">
    <citation type="submission" date="2018-10" db="EMBL/GenBank/DDBJ databases">
        <authorList>
            <person name="Ekblom R."/>
            <person name="Jareborg N."/>
        </authorList>
    </citation>
    <scope>NUCLEOTIDE SEQUENCE [LARGE SCALE GENOMIC DNA]</scope>
    <source>
        <tissue evidence="23">Muscle</tissue>
    </source>
</reference>
<evidence type="ECO:0000256" key="4">
    <source>
        <dbReference type="ARBA" id="ARBA00022452"/>
    </source>
</evidence>
<evidence type="ECO:0000256" key="22">
    <source>
        <dbReference type="ARBA" id="ARBA00050035"/>
    </source>
</evidence>
<keyword evidence="3" id="KW-0813">Transport</keyword>
<comment type="catalytic activity">
    <reaction evidence="15">
        <text>a 1,2-diacyl-sn-glycero-3-phospho-L-serine(in) = a 1,2-diacyl-sn-glycero-3-phospho-L-serine(out)</text>
        <dbReference type="Rhea" id="RHEA:38663"/>
        <dbReference type="ChEBI" id="CHEBI:57262"/>
    </reaction>
</comment>
<evidence type="ECO:0000256" key="1">
    <source>
        <dbReference type="ARBA" id="ARBA00004294"/>
    </source>
</evidence>
<evidence type="ECO:0000256" key="18">
    <source>
        <dbReference type="ARBA" id="ARBA00035895"/>
    </source>
</evidence>
<evidence type="ECO:0000256" key="21">
    <source>
        <dbReference type="ARBA" id="ARBA00049992"/>
    </source>
</evidence>